<dbReference type="EMBL" id="CP036263">
    <property type="protein sequence ID" value="QDT01431.1"/>
    <property type="molecule type" value="Genomic_DNA"/>
</dbReference>
<keyword evidence="2" id="KW-0479">Metal-binding</keyword>
<name>A0A517N2R8_9BACT</name>
<dbReference type="KEGG" id="amob:HG15A2_47730"/>
<evidence type="ECO:0000256" key="7">
    <source>
        <dbReference type="SAM" id="MobiDB-lite"/>
    </source>
</evidence>
<dbReference type="GO" id="GO:0046872">
    <property type="term" value="F:metal ion binding"/>
    <property type="evidence" value="ECO:0007669"/>
    <property type="project" value="UniProtKB-KW"/>
</dbReference>
<sequence>MPFQFPGTSRGGGFSFPQQRQPQQRRQRPMFGGGGRASTANRGVGSAIKMRLLIAAGIAVFALISYYGKPGDVNEVTGETERVAMTEEAEEIQLGLQAAPQMISQHGGPSRSLADRQRVHNIGQRLLAALDEKLADSDRHNPYRDSFHFTLLADPKTVNAFALPGGPVFITEALYSRLSDGQLAGVLGHEIGHVLLRHGNKRMAKQGLYQGLAGAMGVLGGDAGGARMAQMVSSALSMKYGREHELEADKWSVTLTANAGYDPRAMIGVMKILDEATGGDGPPEFLSTHPKPANRVEYIEEVIAETFPNGVPEGLRQ</sequence>
<comment type="cofactor">
    <cofactor evidence="6">
        <name>Zn(2+)</name>
        <dbReference type="ChEBI" id="CHEBI:29105"/>
    </cofactor>
    <text evidence="6">Binds 1 zinc ion per subunit.</text>
</comment>
<dbReference type="AlphaFoldDB" id="A0A517N2R8"/>
<dbReference type="Proteomes" id="UP000319852">
    <property type="component" value="Chromosome"/>
</dbReference>
<dbReference type="InterPro" id="IPR001915">
    <property type="entry name" value="Peptidase_M48"/>
</dbReference>
<feature type="region of interest" description="Disordered" evidence="7">
    <location>
        <begin position="1"/>
        <end position="40"/>
    </location>
</feature>
<gene>
    <name evidence="9" type="primary">yfgC</name>
    <name evidence="9" type="ORF">HG15A2_47730</name>
</gene>
<feature type="domain" description="Peptidase M48" evidence="8">
    <location>
        <begin position="133"/>
        <end position="301"/>
    </location>
</feature>
<dbReference type="InterPro" id="IPR051156">
    <property type="entry name" value="Mito/Outer_Membr_Metalloprot"/>
</dbReference>
<accession>A0A517N2R8</accession>
<evidence type="ECO:0000259" key="8">
    <source>
        <dbReference type="Pfam" id="PF01435"/>
    </source>
</evidence>
<evidence type="ECO:0000256" key="5">
    <source>
        <dbReference type="ARBA" id="ARBA00023049"/>
    </source>
</evidence>
<keyword evidence="5 6" id="KW-0482">Metalloprotease</keyword>
<dbReference type="GO" id="GO:0004222">
    <property type="term" value="F:metalloendopeptidase activity"/>
    <property type="evidence" value="ECO:0007669"/>
    <property type="project" value="InterPro"/>
</dbReference>
<reference evidence="9 10" key="1">
    <citation type="submission" date="2019-02" db="EMBL/GenBank/DDBJ databases">
        <title>Deep-cultivation of Planctomycetes and their phenomic and genomic characterization uncovers novel biology.</title>
        <authorList>
            <person name="Wiegand S."/>
            <person name="Jogler M."/>
            <person name="Boedeker C."/>
            <person name="Pinto D."/>
            <person name="Vollmers J."/>
            <person name="Rivas-Marin E."/>
            <person name="Kohn T."/>
            <person name="Peeters S.H."/>
            <person name="Heuer A."/>
            <person name="Rast P."/>
            <person name="Oberbeckmann S."/>
            <person name="Bunk B."/>
            <person name="Jeske O."/>
            <person name="Meyerdierks A."/>
            <person name="Storesund J.E."/>
            <person name="Kallscheuer N."/>
            <person name="Luecker S."/>
            <person name="Lage O.M."/>
            <person name="Pohl T."/>
            <person name="Merkel B.J."/>
            <person name="Hornburger P."/>
            <person name="Mueller R.-W."/>
            <person name="Bruemmer F."/>
            <person name="Labrenz M."/>
            <person name="Spormann A.M."/>
            <person name="Op den Camp H."/>
            <person name="Overmann J."/>
            <person name="Amann R."/>
            <person name="Jetten M.S.M."/>
            <person name="Mascher T."/>
            <person name="Medema M.H."/>
            <person name="Devos D.P."/>
            <person name="Kaster A.-K."/>
            <person name="Ovreas L."/>
            <person name="Rohde M."/>
            <person name="Galperin M.Y."/>
            <person name="Jogler C."/>
        </authorList>
    </citation>
    <scope>NUCLEOTIDE SEQUENCE [LARGE SCALE GENOMIC DNA]</scope>
    <source>
        <strain evidence="9 10">HG15A2</strain>
    </source>
</reference>
<evidence type="ECO:0000256" key="4">
    <source>
        <dbReference type="ARBA" id="ARBA00022833"/>
    </source>
</evidence>
<keyword evidence="4 6" id="KW-0862">Zinc</keyword>
<organism evidence="9 10">
    <name type="scientific">Adhaeretor mobilis</name>
    <dbReference type="NCBI Taxonomy" id="1930276"/>
    <lineage>
        <taxon>Bacteria</taxon>
        <taxon>Pseudomonadati</taxon>
        <taxon>Planctomycetota</taxon>
        <taxon>Planctomycetia</taxon>
        <taxon>Pirellulales</taxon>
        <taxon>Lacipirellulaceae</taxon>
        <taxon>Adhaeretor</taxon>
    </lineage>
</organism>
<evidence type="ECO:0000256" key="3">
    <source>
        <dbReference type="ARBA" id="ARBA00022801"/>
    </source>
</evidence>
<comment type="similarity">
    <text evidence="6">Belongs to the peptidase M48 family.</text>
</comment>
<keyword evidence="3 6" id="KW-0378">Hydrolase</keyword>
<dbReference type="GO" id="GO:0016020">
    <property type="term" value="C:membrane"/>
    <property type="evidence" value="ECO:0007669"/>
    <property type="project" value="TreeGrafter"/>
</dbReference>
<keyword evidence="10" id="KW-1185">Reference proteome</keyword>
<evidence type="ECO:0000256" key="1">
    <source>
        <dbReference type="ARBA" id="ARBA00022670"/>
    </source>
</evidence>
<dbReference type="RefSeq" id="WP_246117832.1">
    <property type="nucleotide sequence ID" value="NZ_CP036263.1"/>
</dbReference>
<dbReference type="Pfam" id="PF01435">
    <property type="entry name" value="Peptidase_M48"/>
    <property type="match status" value="1"/>
</dbReference>
<dbReference type="Gene3D" id="3.30.2010.10">
    <property type="entry name" value="Metalloproteases ('zincins'), catalytic domain"/>
    <property type="match status" value="1"/>
</dbReference>
<proteinExistence type="inferred from homology"/>
<dbReference type="GO" id="GO:0051603">
    <property type="term" value="P:proteolysis involved in protein catabolic process"/>
    <property type="evidence" value="ECO:0007669"/>
    <property type="project" value="TreeGrafter"/>
</dbReference>
<dbReference type="PANTHER" id="PTHR22726:SF1">
    <property type="entry name" value="METALLOENDOPEPTIDASE OMA1, MITOCHONDRIAL"/>
    <property type="match status" value="1"/>
</dbReference>
<evidence type="ECO:0000256" key="6">
    <source>
        <dbReference type="RuleBase" id="RU003983"/>
    </source>
</evidence>
<protein>
    <submittedName>
        <fullName evidence="9">TPR repeat-containing protein YfgC</fullName>
    </submittedName>
</protein>
<evidence type="ECO:0000256" key="2">
    <source>
        <dbReference type="ARBA" id="ARBA00022723"/>
    </source>
</evidence>
<evidence type="ECO:0000313" key="9">
    <source>
        <dbReference type="EMBL" id="QDT01431.1"/>
    </source>
</evidence>
<keyword evidence="1 6" id="KW-0645">Protease</keyword>
<dbReference type="PANTHER" id="PTHR22726">
    <property type="entry name" value="METALLOENDOPEPTIDASE OMA1"/>
    <property type="match status" value="1"/>
</dbReference>
<evidence type="ECO:0000313" key="10">
    <source>
        <dbReference type="Proteomes" id="UP000319852"/>
    </source>
</evidence>